<dbReference type="OrthoDB" id="10261640at2759"/>
<feature type="region of interest" description="Disordered" evidence="4">
    <location>
        <begin position="1"/>
        <end position="70"/>
    </location>
</feature>
<feature type="compositionally biased region" description="Acidic residues" evidence="4">
    <location>
        <begin position="55"/>
        <end position="70"/>
    </location>
</feature>
<keyword evidence="1 3" id="KW-0853">WD repeat</keyword>
<feature type="repeat" description="WD" evidence="3">
    <location>
        <begin position="239"/>
        <end position="271"/>
    </location>
</feature>
<dbReference type="PANTHER" id="PTHR19857:SF8">
    <property type="entry name" value="ANGIO-ASSOCIATED MIGRATORY CELL PROTEIN"/>
    <property type="match status" value="1"/>
</dbReference>
<dbReference type="PROSITE" id="PS50082">
    <property type="entry name" value="WD_REPEATS_2"/>
    <property type="match status" value="5"/>
</dbReference>
<gene>
    <name evidence="6" type="ORF">L202_00971</name>
</gene>
<feature type="repeat" description="WD" evidence="3">
    <location>
        <begin position="387"/>
        <end position="430"/>
    </location>
</feature>
<organism evidence="6 7">
    <name type="scientific">Cryptococcus amylolentus CBS 6039</name>
    <dbReference type="NCBI Taxonomy" id="1295533"/>
    <lineage>
        <taxon>Eukaryota</taxon>
        <taxon>Fungi</taxon>
        <taxon>Dikarya</taxon>
        <taxon>Basidiomycota</taxon>
        <taxon>Agaricomycotina</taxon>
        <taxon>Tremellomycetes</taxon>
        <taxon>Tremellales</taxon>
        <taxon>Cryptococcaceae</taxon>
        <taxon>Cryptococcus</taxon>
    </lineage>
</organism>
<dbReference type="Pfam" id="PF12894">
    <property type="entry name" value="ANAPC4_WD40"/>
    <property type="match status" value="1"/>
</dbReference>
<proteinExistence type="predicted"/>
<evidence type="ECO:0000256" key="1">
    <source>
        <dbReference type="ARBA" id="ARBA00022574"/>
    </source>
</evidence>
<evidence type="ECO:0000313" key="6">
    <source>
        <dbReference type="EMBL" id="ODN82678.1"/>
    </source>
</evidence>
<dbReference type="Pfam" id="PF00400">
    <property type="entry name" value="WD40"/>
    <property type="match status" value="3"/>
</dbReference>
<dbReference type="InterPro" id="IPR036322">
    <property type="entry name" value="WD40_repeat_dom_sf"/>
</dbReference>
<evidence type="ECO:0000256" key="3">
    <source>
        <dbReference type="PROSITE-ProRule" id="PRU00221"/>
    </source>
</evidence>
<dbReference type="InterPro" id="IPR019775">
    <property type="entry name" value="WD40_repeat_CS"/>
</dbReference>
<dbReference type="PROSITE" id="PS00678">
    <property type="entry name" value="WD_REPEATS_1"/>
    <property type="match status" value="2"/>
</dbReference>
<evidence type="ECO:0000256" key="2">
    <source>
        <dbReference type="ARBA" id="ARBA00022737"/>
    </source>
</evidence>
<feature type="repeat" description="WD" evidence="3">
    <location>
        <begin position="141"/>
        <end position="182"/>
    </location>
</feature>
<dbReference type="SMART" id="SM00320">
    <property type="entry name" value="WD40"/>
    <property type="match status" value="8"/>
</dbReference>
<dbReference type="FunFam" id="2.130.10.10:FF:000513">
    <property type="entry name" value="Unplaced genomic scaffold supercont1.3, whole genome shotgun sequence"/>
    <property type="match status" value="1"/>
</dbReference>
<dbReference type="PROSITE" id="PS50294">
    <property type="entry name" value="WD_REPEATS_REGION"/>
    <property type="match status" value="3"/>
</dbReference>
<dbReference type="Proteomes" id="UP000094065">
    <property type="component" value="Unassembled WGS sequence"/>
</dbReference>
<dbReference type="GeneID" id="30152280"/>
<dbReference type="Gene3D" id="2.130.10.10">
    <property type="entry name" value="YVTN repeat-like/Quinoprotein amine dehydrogenase"/>
    <property type="match status" value="1"/>
</dbReference>
<keyword evidence="7" id="KW-1185">Reference proteome</keyword>
<comment type="caution">
    <text evidence="6">The sequence shown here is derived from an EMBL/GenBank/DDBJ whole genome shotgun (WGS) entry which is preliminary data.</text>
</comment>
<dbReference type="RefSeq" id="XP_018996678.1">
    <property type="nucleotide sequence ID" value="XM_019134251.1"/>
</dbReference>
<accession>A0A1E3I2D9</accession>
<sequence>MSAQEEHQQQDQQINDEDIVEVVEDDGDDIGMDSDSDGDNDKYDGEIIIGGPGPGEEDEMMMEEEEEGDVEQQREDNSVGVNSVHAEGQSVFTIALHPSFPNPPLAVSGGEDDVGFIFCPIPADPSGILPFTSETFTPLKLDGHSDSVVNAAFNFDGEMVATGGMDGKVVVWQRTKPEAASEQATVEEWSNWRKIQELETGTEISWLQWHPKGNVVAAGCEDATVWLWNLPSGNTLNVLSAHTMTSTVGLFTPSGKQLLTASIDSSLILWDPRDPSPIWKSSIFTPPNWPDLDPSEHGITALAVSPNGQIAAVGSAGGQVKLVGVAKGDQLATKLVGHAEGESVEALVFVDLLNGATGGNKGVVLVSAATDGKAFVWDVATGRVRAELSHSEPITTVTAHPFPQLHLVTTASADSSLKTWDIRTGALVGTHTGHMGVVNGVAVAPAPGGEGKALVSAGDEGVSLIWKI</sequence>
<reference evidence="6 7" key="1">
    <citation type="submission" date="2016-06" db="EMBL/GenBank/DDBJ databases">
        <title>Evolution of pathogenesis and genome organization in the Tremellales.</title>
        <authorList>
            <person name="Cuomo C."/>
            <person name="Litvintseva A."/>
            <person name="Heitman J."/>
            <person name="Chen Y."/>
            <person name="Sun S."/>
            <person name="Springer D."/>
            <person name="Dromer F."/>
            <person name="Young S."/>
            <person name="Zeng Q."/>
            <person name="Chapman S."/>
            <person name="Gujja S."/>
            <person name="Saif S."/>
            <person name="Birren B."/>
        </authorList>
    </citation>
    <scope>NUCLEOTIDE SEQUENCE [LARGE SCALE GENOMIC DNA]</scope>
    <source>
        <strain evidence="6 7">CBS 6039</strain>
    </source>
</reference>
<dbReference type="AlphaFoldDB" id="A0A1E3I2D9"/>
<dbReference type="InterPro" id="IPR024977">
    <property type="entry name" value="Apc4-like_WD40_dom"/>
</dbReference>
<feature type="domain" description="Anaphase-promoting complex subunit 4-like WD40" evidence="5">
    <location>
        <begin position="190"/>
        <end position="244"/>
    </location>
</feature>
<keyword evidence="2" id="KW-0677">Repeat</keyword>
<dbReference type="InterPro" id="IPR051179">
    <property type="entry name" value="WD_repeat_multifunction"/>
</dbReference>
<feature type="repeat" description="WD" evidence="3">
    <location>
        <begin position="431"/>
        <end position="468"/>
    </location>
</feature>
<dbReference type="InterPro" id="IPR001680">
    <property type="entry name" value="WD40_rpt"/>
</dbReference>
<dbReference type="EMBL" id="AWGJ01000002">
    <property type="protein sequence ID" value="ODN82678.1"/>
    <property type="molecule type" value="Genomic_DNA"/>
</dbReference>
<dbReference type="STRING" id="1295533.A0A1E3I2D9"/>
<name>A0A1E3I2D9_9TREE</name>
<protein>
    <recommendedName>
        <fullName evidence="5">Anaphase-promoting complex subunit 4-like WD40 domain-containing protein</fullName>
    </recommendedName>
</protein>
<dbReference type="PANTHER" id="PTHR19857">
    <property type="entry name" value="MITOCHONDRIAL DIVISION PROTEIN 1-RELATED"/>
    <property type="match status" value="1"/>
</dbReference>
<feature type="compositionally biased region" description="Acidic residues" evidence="4">
    <location>
        <begin position="14"/>
        <end position="38"/>
    </location>
</feature>
<dbReference type="InterPro" id="IPR015943">
    <property type="entry name" value="WD40/YVTN_repeat-like_dom_sf"/>
</dbReference>
<evidence type="ECO:0000256" key="4">
    <source>
        <dbReference type="SAM" id="MobiDB-lite"/>
    </source>
</evidence>
<dbReference type="SUPFAM" id="SSF50978">
    <property type="entry name" value="WD40 repeat-like"/>
    <property type="match status" value="1"/>
</dbReference>
<evidence type="ECO:0000259" key="5">
    <source>
        <dbReference type="Pfam" id="PF12894"/>
    </source>
</evidence>
<evidence type="ECO:0000313" key="7">
    <source>
        <dbReference type="Proteomes" id="UP000094065"/>
    </source>
</evidence>
<feature type="repeat" description="WD" evidence="3">
    <location>
        <begin position="207"/>
        <end position="238"/>
    </location>
</feature>